<name>A0ABP8CAA0_9ACTN</name>
<proteinExistence type="predicted"/>
<protein>
    <recommendedName>
        <fullName evidence="4">Secreted protein</fullName>
    </recommendedName>
</protein>
<comment type="caution">
    <text evidence="2">The sequence shown here is derived from an EMBL/GenBank/DDBJ whole genome shotgun (WGS) entry which is preliminary data.</text>
</comment>
<organism evidence="2 3">
    <name type="scientific">Actinomadura meridiana</name>
    <dbReference type="NCBI Taxonomy" id="559626"/>
    <lineage>
        <taxon>Bacteria</taxon>
        <taxon>Bacillati</taxon>
        <taxon>Actinomycetota</taxon>
        <taxon>Actinomycetes</taxon>
        <taxon>Streptosporangiales</taxon>
        <taxon>Thermomonosporaceae</taxon>
        <taxon>Actinomadura</taxon>
    </lineage>
</organism>
<reference evidence="3" key="1">
    <citation type="journal article" date="2019" name="Int. J. Syst. Evol. Microbiol.">
        <title>The Global Catalogue of Microorganisms (GCM) 10K type strain sequencing project: providing services to taxonomists for standard genome sequencing and annotation.</title>
        <authorList>
            <consortium name="The Broad Institute Genomics Platform"/>
            <consortium name="The Broad Institute Genome Sequencing Center for Infectious Disease"/>
            <person name="Wu L."/>
            <person name="Ma J."/>
        </authorList>
    </citation>
    <scope>NUCLEOTIDE SEQUENCE [LARGE SCALE GENOMIC DNA]</scope>
    <source>
        <strain evidence="3">JCM 17440</strain>
    </source>
</reference>
<feature type="signal peptide" evidence="1">
    <location>
        <begin position="1"/>
        <end position="32"/>
    </location>
</feature>
<evidence type="ECO:0000313" key="2">
    <source>
        <dbReference type="EMBL" id="GAA4236496.1"/>
    </source>
</evidence>
<keyword evidence="1" id="KW-0732">Signal</keyword>
<evidence type="ECO:0000313" key="3">
    <source>
        <dbReference type="Proteomes" id="UP001501710"/>
    </source>
</evidence>
<evidence type="ECO:0000256" key="1">
    <source>
        <dbReference type="SAM" id="SignalP"/>
    </source>
</evidence>
<dbReference type="RefSeq" id="WP_344899972.1">
    <property type="nucleotide sequence ID" value="NZ_BAABAS010000015.1"/>
</dbReference>
<gene>
    <name evidence="2" type="ORF">GCM10022254_46270</name>
</gene>
<keyword evidence="3" id="KW-1185">Reference proteome</keyword>
<dbReference type="Proteomes" id="UP001501710">
    <property type="component" value="Unassembled WGS sequence"/>
</dbReference>
<evidence type="ECO:0008006" key="4">
    <source>
        <dbReference type="Google" id="ProtNLM"/>
    </source>
</evidence>
<accession>A0ABP8CAA0</accession>
<dbReference type="SUPFAM" id="SSF75011">
    <property type="entry name" value="3-carboxy-cis,cis-mucoante lactonizing enzyme"/>
    <property type="match status" value="1"/>
</dbReference>
<sequence>MTPAPRRRTRRRALLCAFSGITLMLSSVFVPAASAGRAPGGDEIDKTPNMHHLANIPKQGPLAAPEAYASDLAFKGRYAFGGNYEGFTVYDIARPRAPKVVAVVQCPGSQNDVSIAGNLLFLSTDSSRSDDSCQSVPKPATEKSAWEGIKIFDISDVRNPRYVKSVETKCGSHTNTLVPGRRGTVYIYVSSYSPHDNYPDCLPPHDLISIVKVPLRHPEAAHVAAEPVLFPDGGNPGDPPGTKWPNFTAATTGCHDLTAYPDKHLMAGACMGDGVLFDISNPLRPRTIAGVRDDENFTFWHSATFNNSATKIIFTDELGGGGAPTCNPEIGLEKGADAVYDIVGKGDHRKLEFRSYYKIPRHNTDTENCVAHNGSLIPVKGKDIMVQSWYQGGISVMDFTDSRHPKEIAWLDRGPWADNLERPAGTWSTYYYNGYIYSNEIQRGLDVIDLRDRRTDRAKRIELDLLNAQSQPNYFD</sequence>
<dbReference type="EMBL" id="BAABAS010000015">
    <property type="protein sequence ID" value="GAA4236496.1"/>
    <property type="molecule type" value="Genomic_DNA"/>
</dbReference>
<feature type="chain" id="PRO_5046460652" description="Secreted protein" evidence="1">
    <location>
        <begin position="33"/>
        <end position="476"/>
    </location>
</feature>